<dbReference type="KEGG" id="bvc:CEP68_06295"/>
<organism evidence="1 2">
    <name type="scientific">Brevundimonas vesicularis</name>
    <name type="common">Pseudomonas vesicularis</name>
    <dbReference type="NCBI Taxonomy" id="41276"/>
    <lineage>
        <taxon>Bacteria</taxon>
        <taxon>Pseudomonadati</taxon>
        <taxon>Pseudomonadota</taxon>
        <taxon>Alphaproteobacteria</taxon>
        <taxon>Caulobacterales</taxon>
        <taxon>Caulobacteraceae</taxon>
        <taxon>Brevundimonas</taxon>
    </lineage>
</organism>
<dbReference type="Proteomes" id="UP000197050">
    <property type="component" value="Chromosome"/>
</dbReference>
<accession>A0A1Z3U7C8</accession>
<sequence length="157" mass="17068">MPAPVSEEMVEAAWRREEDPVAQLIVIRSDADPAPITVTDWPEGITSNGVEYPHYPFELVWHGASKDDPFGKGKLTIGNVDKRIEEACDAALTPPEVDLSLVRVEAPDVVEKAVLGAKVPNVEGDAMRVSAVIRPRDFSEEPACATKYVPSTVPGMF</sequence>
<gene>
    <name evidence="1" type="ORF">CEP68_06295</name>
</gene>
<dbReference type="GeneID" id="34013843"/>
<dbReference type="RefSeq" id="WP_088582461.1">
    <property type="nucleotide sequence ID" value="NZ_CP022048.2"/>
</dbReference>
<protein>
    <submittedName>
        <fullName evidence="1">Uncharacterized protein</fullName>
    </submittedName>
</protein>
<evidence type="ECO:0000313" key="2">
    <source>
        <dbReference type="Proteomes" id="UP000197050"/>
    </source>
</evidence>
<name>A0A1Z3U7C8_BREVE</name>
<dbReference type="AlphaFoldDB" id="A0A1Z3U7C8"/>
<reference evidence="2" key="1">
    <citation type="submission" date="2017-06" db="EMBL/GenBank/DDBJ databases">
        <title>FDA dAtabase for Regulatory Grade micrObial Sequences (FDA-ARGOS): Supporting development and validation of Infectious Disease Dx tests.</title>
        <authorList>
            <person name="Minogue T."/>
            <person name="Wolcott M."/>
            <person name="Wasieloski L."/>
            <person name="Aguilar W."/>
            <person name="Moore D."/>
            <person name="Tallon L."/>
            <person name="Sadzewicz L."/>
            <person name="Sengamalay N."/>
            <person name="Ott S."/>
            <person name="Godinez A."/>
            <person name="Nagaraj S."/>
            <person name="Nadendla S."/>
            <person name="Geyer C."/>
            <person name="Sichtig H."/>
        </authorList>
    </citation>
    <scope>NUCLEOTIDE SEQUENCE [LARGE SCALE GENOMIC DNA]</scope>
    <source>
        <strain evidence="2">FDAARGOS_289</strain>
    </source>
</reference>
<dbReference type="EMBL" id="CP022048">
    <property type="protein sequence ID" value="ASE39142.1"/>
    <property type="molecule type" value="Genomic_DNA"/>
</dbReference>
<proteinExistence type="predicted"/>
<evidence type="ECO:0000313" key="1">
    <source>
        <dbReference type="EMBL" id="ASE39142.1"/>
    </source>
</evidence>